<keyword evidence="1" id="KW-0812">Transmembrane</keyword>
<dbReference type="Gene3D" id="3.40.50.1820">
    <property type="entry name" value="alpha/beta hydrolase"/>
    <property type="match status" value="1"/>
</dbReference>
<dbReference type="Pfam" id="PF12697">
    <property type="entry name" value="Abhydrolase_6"/>
    <property type="match status" value="1"/>
</dbReference>
<keyword evidence="1" id="KW-0472">Membrane</keyword>
<comment type="caution">
    <text evidence="3">The sequence shown here is derived from an EMBL/GenBank/DDBJ whole genome shotgun (WGS) entry which is preliminary data.</text>
</comment>
<name>A0A498CKZ4_9FIRM</name>
<sequence length="241" mass="26589">MDQTERITIPGAAEGIPALLWGPASDRWIIAVHGNFSHKADRVIALLARRAAEKGYRTLSFDLPQHGERAGGALPPDPPSCVSDLGAVYEYVRPRAERVALFGCSMGAYFGLLAYHGLPLSQSLFLSPVVNMERIIRDMMAAAGVSEERLRAERLIPVEGGPPLDWDYLDYVRTHPVRFAWESPTSILYGENDALCAWPEIAAFSRRYGAEVRVLPGGEHFFHTPGQLSAFDDWVAGALRE</sequence>
<dbReference type="Proteomes" id="UP000276301">
    <property type="component" value="Unassembled WGS sequence"/>
</dbReference>
<keyword evidence="1" id="KW-1133">Transmembrane helix</keyword>
<feature type="domain" description="AB hydrolase-1" evidence="2">
    <location>
        <begin position="29"/>
        <end position="223"/>
    </location>
</feature>
<dbReference type="InterPro" id="IPR029058">
    <property type="entry name" value="AB_hydrolase_fold"/>
</dbReference>
<dbReference type="SUPFAM" id="SSF53474">
    <property type="entry name" value="alpha/beta-Hydrolases"/>
    <property type="match status" value="1"/>
</dbReference>
<gene>
    <name evidence="3" type="ORF">D4A47_10745</name>
</gene>
<dbReference type="EMBL" id="RCHT01000023">
    <property type="protein sequence ID" value="RLL09086.1"/>
    <property type="molecule type" value="Genomic_DNA"/>
</dbReference>
<keyword evidence="3" id="KW-0378">Hydrolase</keyword>
<dbReference type="InterPro" id="IPR000073">
    <property type="entry name" value="AB_hydrolase_1"/>
</dbReference>
<evidence type="ECO:0000259" key="2">
    <source>
        <dbReference type="Pfam" id="PF12697"/>
    </source>
</evidence>
<dbReference type="RefSeq" id="WP_121587276.1">
    <property type="nucleotide sequence ID" value="NZ_RCHT01000023.1"/>
</dbReference>
<feature type="transmembrane region" description="Helical" evidence="1">
    <location>
        <begin position="99"/>
        <end position="118"/>
    </location>
</feature>
<accession>A0A498CKZ4</accession>
<reference evidence="3 4" key="1">
    <citation type="submission" date="2018-10" db="EMBL/GenBank/DDBJ databases">
        <title>Anaerotruncus faecis sp. nov., isolated from human feces.</title>
        <authorList>
            <person name="Wang Y.-J."/>
        </authorList>
    </citation>
    <scope>NUCLEOTIDE SEQUENCE [LARGE SCALE GENOMIC DNA]</scope>
    <source>
        <strain evidence="3 4">22A2-44</strain>
    </source>
</reference>
<dbReference type="GO" id="GO:0016787">
    <property type="term" value="F:hydrolase activity"/>
    <property type="evidence" value="ECO:0007669"/>
    <property type="project" value="UniProtKB-KW"/>
</dbReference>
<keyword evidence="4" id="KW-1185">Reference proteome</keyword>
<protein>
    <submittedName>
        <fullName evidence="3">Alpha/beta hydrolase</fullName>
    </submittedName>
</protein>
<evidence type="ECO:0000313" key="4">
    <source>
        <dbReference type="Proteomes" id="UP000276301"/>
    </source>
</evidence>
<organism evidence="3 4">
    <name type="scientific">Anaerotruncus massiliensis</name>
    <name type="common">ex Liu et al. 2021</name>
    <dbReference type="NCBI Taxonomy" id="2321404"/>
    <lineage>
        <taxon>Bacteria</taxon>
        <taxon>Bacillati</taxon>
        <taxon>Bacillota</taxon>
        <taxon>Clostridia</taxon>
        <taxon>Eubacteriales</taxon>
        <taxon>Oscillospiraceae</taxon>
        <taxon>Anaerotruncus</taxon>
    </lineage>
</organism>
<evidence type="ECO:0000313" key="3">
    <source>
        <dbReference type="EMBL" id="RLL09086.1"/>
    </source>
</evidence>
<evidence type="ECO:0000256" key="1">
    <source>
        <dbReference type="SAM" id="Phobius"/>
    </source>
</evidence>
<proteinExistence type="predicted"/>
<dbReference type="AlphaFoldDB" id="A0A498CKZ4"/>